<dbReference type="Proteomes" id="UP000318437">
    <property type="component" value="Unassembled WGS sequence"/>
</dbReference>
<proteinExistence type="predicted"/>
<dbReference type="EMBL" id="SJPS01000009">
    <property type="protein sequence ID" value="TWU21804.1"/>
    <property type="molecule type" value="Genomic_DNA"/>
</dbReference>
<gene>
    <name evidence="1" type="ORF">Pla144_45000</name>
</gene>
<evidence type="ECO:0008006" key="3">
    <source>
        <dbReference type="Google" id="ProtNLM"/>
    </source>
</evidence>
<dbReference type="OrthoDB" id="286361at2"/>
<comment type="caution">
    <text evidence="1">The sequence shown here is derived from an EMBL/GenBank/DDBJ whole genome shotgun (WGS) entry which is preliminary data.</text>
</comment>
<name>A0A5C6CE70_9BACT</name>
<dbReference type="RefSeq" id="WP_146452752.1">
    <property type="nucleotide sequence ID" value="NZ_SJPS01000009.1"/>
</dbReference>
<dbReference type="AlphaFoldDB" id="A0A5C6CE70"/>
<sequence length="144" mass="15522">MTALLMGFIAGFTLIHGCSQPPPMTSVKGKVLYNSEPLKFGVVMFHPPKGQVAQAEIQSDGTFDLSTFRKEDGVIPGHYKVSVLCYEAHDSEKAKLLDDEEGGMLLGKSLIPLKYTRANSSGLTADIQLEGTPEVVLELQGPSL</sequence>
<organism evidence="1 2">
    <name type="scientific">Bythopirellula polymerisocia</name>
    <dbReference type="NCBI Taxonomy" id="2528003"/>
    <lineage>
        <taxon>Bacteria</taxon>
        <taxon>Pseudomonadati</taxon>
        <taxon>Planctomycetota</taxon>
        <taxon>Planctomycetia</taxon>
        <taxon>Pirellulales</taxon>
        <taxon>Lacipirellulaceae</taxon>
        <taxon>Bythopirellula</taxon>
    </lineage>
</organism>
<accession>A0A5C6CE70</accession>
<protein>
    <recommendedName>
        <fullName evidence="3">Carboxypeptidase regulatory-like domain-containing protein</fullName>
    </recommendedName>
</protein>
<reference evidence="1 2" key="1">
    <citation type="submission" date="2019-02" db="EMBL/GenBank/DDBJ databases">
        <title>Deep-cultivation of Planctomycetes and their phenomic and genomic characterization uncovers novel biology.</title>
        <authorList>
            <person name="Wiegand S."/>
            <person name="Jogler M."/>
            <person name="Boedeker C."/>
            <person name="Pinto D."/>
            <person name="Vollmers J."/>
            <person name="Rivas-Marin E."/>
            <person name="Kohn T."/>
            <person name="Peeters S.H."/>
            <person name="Heuer A."/>
            <person name="Rast P."/>
            <person name="Oberbeckmann S."/>
            <person name="Bunk B."/>
            <person name="Jeske O."/>
            <person name="Meyerdierks A."/>
            <person name="Storesund J.E."/>
            <person name="Kallscheuer N."/>
            <person name="Luecker S."/>
            <person name="Lage O.M."/>
            <person name="Pohl T."/>
            <person name="Merkel B.J."/>
            <person name="Hornburger P."/>
            <person name="Mueller R.-W."/>
            <person name="Bruemmer F."/>
            <person name="Labrenz M."/>
            <person name="Spormann A.M."/>
            <person name="Op Den Camp H."/>
            <person name="Overmann J."/>
            <person name="Amann R."/>
            <person name="Jetten M.S.M."/>
            <person name="Mascher T."/>
            <person name="Medema M.H."/>
            <person name="Devos D.P."/>
            <person name="Kaster A.-K."/>
            <person name="Ovreas L."/>
            <person name="Rohde M."/>
            <person name="Galperin M.Y."/>
            <person name="Jogler C."/>
        </authorList>
    </citation>
    <scope>NUCLEOTIDE SEQUENCE [LARGE SCALE GENOMIC DNA]</scope>
    <source>
        <strain evidence="1 2">Pla144</strain>
    </source>
</reference>
<keyword evidence="2" id="KW-1185">Reference proteome</keyword>
<evidence type="ECO:0000313" key="1">
    <source>
        <dbReference type="EMBL" id="TWU21804.1"/>
    </source>
</evidence>
<evidence type="ECO:0000313" key="2">
    <source>
        <dbReference type="Proteomes" id="UP000318437"/>
    </source>
</evidence>